<proteinExistence type="predicted"/>
<evidence type="ECO:0000313" key="2">
    <source>
        <dbReference type="Proteomes" id="UP000297258"/>
    </source>
</evidence>
<keyword evidence="2" id="KW-1185">Reference proteome</keyword>
<evidence type="ECO:0000313" key="1">
    <source>
        <dbReference type="EMBL" id="TFW30203.1"/>
    </source>
</evidence>
<dbReference type="EMBL" id="SPUM01000113">
    <property type="protein sequence ID" value="TFW30203.1"/>
    <property type="molecule type" value="Genomic_DNA"/>
</dbReference>
<reference evidence="1 2" key="1">
    <citation type="submission" date="2019-03" db="EMBL/GenBank/DDBJ databases">
        <title>Draft genome of Massilia hortus sp. nov., a novel bacterial species of the Oxalobacteraceae family.</title>
        <authorList>
            <person name="Peta V."/>
            <person name="Raths R."/>
            <person name="Bucking H."/>
        </authorList>
    </citation>
    <scope>NUCLEOTIDE SEQUENCE [LARGE SCALE GENOMIC DNA]</scope>
    <source>
        <strain evidence="1 2">ONC3</strain>
    </source>
</reference>
<comment type="caution">
    <text evidence="1">The sequence shown here is derived from an EMBL/GenBank/DDBJ whole genome shotgun (WGS) entry which is preliminary data.</text>
</comment>
<accession>A0A4Y9SZZ1</accession>
<name>A0A4Y9SZZ1_9BURK</name>
<sequence length="417" mass="45365">MASSSSNPFVIRIQPGPSSAVVPAWVPPPGYFADVPMQNFPQDVVPAIYADYAGNMNNPFIIWGGSAVLRDYSALGAQVYYSGGHEAAVGLNNVQFTLICDFSSLSWSVANLPLKANPQNTFVNGYAPDGTPYTPHTYLGLQEFPAAWGGAARGTLASFFFAGSGWDNRINLMDVSQPQMGYRVMATRQPENADPTQIRLTRNGGGGNYPITVMDEKRKGWWVSTTGSVDYTLFVSSSGEITQYPALGGNLQNGSMVLWPGKDLLIVIDGGYEFGPYASKSYRKLYIRNLTTGKVTTTTTLGTVPCLTDGYDGGGKTFHRPDVMGLQWVEELGCIVGMDQTVDPPAIVKLVPPLDPENGQWTWATITSLQHWPSDTGGQASLQFVTNGLWSKFRWVPSLKAFVYGTAKDRRPQVIKL</sequence>
<gene>
    <name evidence="1" type="ORF">E4O92_17300</name>
</gene>
<dbReference type="RefSeq" id="WP_135190905.1">
    <property type="nucleotide sequence ID" value="NZ_SPUM01000113.1"/>
</dbReference>
<protein>
    <submittedName>
        <fullName evidence="1">Uncharacterized protein</fullName>
    </submittedName>
</protein>
<organism evidence="1 2">
    <name type="scientific">Massilia horti</name>
    <dbReference type="NCBI Taxonomy" id="2562153"/>
    <lineage>
        <taxon>Bacteria</taxon>
        <taxon>Pseudomonadati</taxon>
        <taxon>Pseudomonadota</taxon>
        <taxon>Betaproteobacteria</taxon>
        <taxon>Burkholderiales</taxon>
        <taxon>Oxalobacteraceae</taxon>
        <taxon>Telluria group</taxon>
        <taxon>Massilia</taxon>
    </lineage>
</organism>
<dbReference type="AlphaFoldDB" id="A0A4Y9SZZ1"/>
<dbReference type="OrthoDB" id="8741188at2"/>
<dbReference type="Proteomes" id="UP000297258">
    <property type="component" value="Unassembled WGS sequence"/>
</dbReference>